<feature type="transmembrane region" description="Helical" evidence="1">
    <location>
        <begin position="258"/>
        <end position="278"/>
    </location>
</feature>
<dbReference type="RefSeq" id="WP_129820814.1">
    <property type="nucleotide sequence ID" value="NZ_CP048262.1"/>
</dbReference>
<proteinExistence type="predicted"/>
<dbReference type="PANTHER" id="PTHR23542:SF1">
    <property type="entry name" value="MAJOR FACILITATOR SUPERFAMILY (MFS) PROFILE DOMAIN-CONTAINING PROTEIN"/>
    <property type="match status" value="1"/>
</dbReference>
<evidence type="ECO:0000256" key="1">
    <source>
        <dbReference type="SAM" id="Phobius"/>
    </source>
</evidence>
<accession>A0A8A1V2K3</accession>
<dbReference type="AlphaFoldDB" id="A0A8A1V2K3"/>
<dbReference type="Proteomes" id="UP000011074">
    <property type="component" value="Plasmid pSRP1"/>
</dbReference>
<dbReference type="SUPFAM" id="SSF103473">
    <property type="entry name" value="MFS general substrate transporter"/>
    <property type="match status" value="1"/>
</dbReference>
<evidence type="ECO:0000313" key="2">
    <source>
        <dbReference type="EMBL" id="QST86700.1"/>
    </source>
</evidence>
<reference evidence="2" key="1">
    <citation type="submission" date="2012-12" db="EMBL/GenBank/DDBJ databases">
        <authorList>
            <person name="Pethick F.E."/>
            <person name="MacFadyen A.C."/>
            <person name="Tang Z."/>
            <person name="Sangal V."/>
            <person name="Tze-Tze L."/>
            <person name="Chu J."/>
            <person name="Guo M."/>
            <person name="Kirby R."/>
            <person name="Hoskisson P.A."/>
            <person name="Herron P.R."/>
            <person name="Hunter I.S."/>
        </authorList>
    </citation>
    <scope>NUCLEOTIDE SEQUENCE</scope>
    <source>
        <strain evidence="2">ATCC 10970</strain>
        <plasmid evidence="2">pSRP1</plasmid>
    </source>
</reference>
<feature type="transmembrane region" description="Helical" evidence="1">
    <location>
        <begin position="376"/>
        <end position="396"/>
    </location>
</feature>
<geneLocation type="plasmid" evidence="2 3">
    <name>pSRP1</name>
</geneLocation>
<sequence>MTGKQLAGAPPKPSFRNVLSLPGHTTWYLAALLIRAPVVMAPLALVFVGYTAGSFALGGMLAAAHALGEAAGAPVIGRSFDTKPFVRQLRLSLGVEAAAFAVLALTASDAPVAVLLALTFIAGAAASGAPGGMRAQLSSTTPEHLRPAALGLESSLSQSVWAIAPPLASLLYAQFSAVGTLLVMAVFSAAPAFFAHRIPHAGQPQQASAPHGAPTSAGAVLKLAWPTALLSAGIMFLIGTADVLLPARLKDVGASPTLAGPVMTAFAIASVAAGLLYGSRRWPGSPRIQTLVLLLAAAAAFALPALTSSPWSFTAAFALGGLLYSPLMIIRNLALQERLTQSTWATGFSVLYAAAGLGYGAAGLMSAAILRTATAGTAFLICTLTTAVIGIIALLGERLHRPAP</sequence>
<feature type="transmembrane region" description="Helical" evidence="1">
    <location>
        <begin position="313"/>
        <end position="330"/>
    </location>
</feature>
<dbReference type="Pfam" id="PF07690">
    <property type="entry name" value="MFS_1"/>
    <property type="match status" value="1"/>
</dbReference>
<gene>
    <name evidence="2" type="ORF">SRIM_041570</name>
</gene>
<reference evidence="2" key="3">
    <citation type="journal article" date="2021" name="bioRxiv">
        <title>Bilateral symmetry of linear streptomycete chromosomes.</title>
        <authorList>
            <person name="Algora-Gallardo L."/>
            <person name="Schniete J.K."/>
            <person name="Mark D.R."/>
            <person name="Hunter I.S."/>
            <person name="Herron P.R."/>
        </authorList>
    </citation>
    <scope>NUCLEOTIDE SEQUENCE</scope>
    <source>
        <strain evidence="2">ATCC 10970</strain>
        <plasmid evidence="2">pSRP1</plasmid>
    </source>
</reference>
<keyword evidence="1" id="KW-1133">Transmembrane helix</keyword>
<keyword evidence="1" id="KW-0812">Transmembrane</keyword>
<dbReference type="EMBL" id="CP048262">
    <property type="protein sequence ID" value="QST86700.1"/>
    <property type="molecule type" value="Genomic_DNA"/>
</dbReference>
<protein>
    <submittedName>
        <fullName evidence="2">MFS transporter</fullName>
    </submittedName>
</protein>
<feature type="transmembrane region" description="Helical" evidence="1">
    <location>
        <begin position="216"/>
        <end position="238"/>
    </location>
</feature>
<evidence type="ECO:0000313" key="3">
    <source>
        <dbReference type="Proteomes" id="UP000011074"/>
    </source>
</evidence>
<reference evidence="2" key="2">
    <citation type="submission" date="2020-01" db="EMBL/GenBank/DDBJ databases">
        <authorList>
            <person name="Algora L."/>
            <person name="Schniete J.K."/>
            <person name="MacFadyen A."/>
            <person name="Hoskisson P.A."/>
            <person name="Hunter I.S."/>
            <person name="Herron P.R."/>
        </authorList>
    </citation>
    <scope>NUCLEOTIDE SEQUENCE</scope>
    <source>
        <strain evidence="2">ATCC 10970</strain>
        <plasmid evidence="2">pSRP1</plasmid>
    </source>
</reference>
<feature type="transmembrane region" description="Helical" evidence="1">
    <location>
        <begin position="290"/>
        <end position="307"/>
    </location>
</feature>
<organism evidence="2 3">
    <name type="scientific">Streptomyces rimosus subsp. rimosus (strain ATCC 10970 / DSM 40260 / JCM 4667 / NRRL 2234)</name>
    <dbReference type="NCBI Taxonomy" id="1265868"/>
    <lineage>
        <taxon>Bacteria</taxon>
        <taxon>Bacillati</taxon>
        <taxon>Actinomycetota</taxon>
        <taxon>Actinomycetes</taxon>
        <taxon>Kitasatosporales</taxon>
        <taxon>Streptomycetaceae</taxon>
        <taxon>Streptomyces</taxon>
    </lineage>
</organism>
<dbReference type="InterPro" id="IPR036259">
    <property type="entry name" value="MFS_trans_sf"/>
</dbReference>
<feature type="transmembrane region" description="Helical" evidence="1">
    <location>
        <begin position="89"/>
        <end position="107"/>
    </location>
</feature>
<feature type="transmembrane region" description="Helical" evidence="1">
    <location>
        <begin position="56"/>
        <end position="77"/>
    </location>
</feature>
<keyword evidence="1" id="KW-0472">Membrane</keyword>
<feature type="transmembrane region" description="Helical" evidence="1">
    <location>
        <begin position="26"/>
        <end position="50"/>
    </location>
</feature>
<dbReference type="GeneID" id="66860624"/>
<keyword evidence="2" id="KW-0614">Plasmid</keyword>
<feature type="transmembrane region" description="Helical" evidence="1">
    <location>
        <begin position="170"/>
        <end position="195"/>
    </location>
</feature>
<feature type="transmembrane region" description="Helical" evidence="1">
    <location>
        <begin position="350"/>
        <end position="370"/>
    </location>
</feature>
<dbReference type="InterPro" id="IPR011701">
    <property type="entry name" value="MFS"/>
</dbReference>
<dbReference type="PANTHER" id="PTHR23542">
    <property type="match status" value="1"/>
</dbReference>
<dbReference type="Gene3D" id="1.20.1250.20">
    <property type="entry name" value="MFS general substrate transporter like domains"/>
    <property type="match status" value="1"/>
</dbReference>
<feature type="transmembrane region" description="Helical" evidence="1">
    <location>
        <begin position="113"/>
        <end position="133"/>
    </location>
</feature>
<name>A0A8A1V2K3_STRR1</name>
<dbReference type="GO" id="GO:0022857">
    <property type="term" value="F:transmembrane transporter activity"/>
    <property type="evidence" value="ECO:0007669"/>
    <property type="project" value="InterPro"/>
</dbReference>